<dbReference type="PANTHER" id="PTHR23131">
    <property type="entry name" value="ENDORIBONUCLEASE LACTB2"/>
    <property type="match status" value="1"/>
</dbReference>
<dbReference type="eggNOG" id="COG0491">
    <property type="taxonomic scope" value="Bacteria"/>
</dbReference>
<reference evidence="2 3" key="1">
    <citation type="submission" date="2016-02" db="EMBL/GenBank/DDBJ databases">
        <authorList>
            <person name="Wen L."/>
            <person name="He K."/>
            <person name="Yang H."/>
        </authorList>
    </citation>
    <scope>NUCLEOTIDE SEQUENCE [LARGE SCALE GENOMIC DNA]</scope>
    <source>
        <strain evidence="2 3">MJR8628A</strain>
    </source>
</reference>
<name>A0A135YTX5_9FIRM</name>
<accession>A0A135YTX5</accession>
<dbReference type="Pfam" id="PF00753">
    <property type="entry name" value="Lactamase_B"/>
    <property type="match status" value="1"/>
</dbReference>
<dbReference type="SUPFAM" id="SSF56281">
    <property type="entry name" value="Metallo-hydrolase/oxidoreductase"/>
    <property type="match status" value="1"/>
</dbReference>
<organism evidence="2 3">
    <name type="scientific">Peptostreptococcus anaerobius</name>
    <dbReference type="NCBI Taxonomy" id="1261"/>
    <lineage>
        <taxon>Bacteria</taxon>
        <taxon>Bacillati</taxon>
        <taxon>Bacillota</taxon>
        <taxon>Clostridia</taxon>
        <taxon>Peptostreptococcales</taxon>
        <taxon>Peptostreptococcaceae</taxon>
        <taxon>Peptostreptococcus</taxon>
    </lineage>
</organism>
<gene>
    <name evidence="2" type="ORF">HMPREF3195_01001</name>
</gene>
<dbReference type="PANTHER" id="PTHR23131:SF4">
    <property type="entry name" value="METALLO-BETA-LACTAMASE SUPERFAMILY POTEIN"/>
    <property type="match status" value="1"/>
</dbReference>
<dbReference type="EMBL" id="LSQZ01000038">
    <property type="protein sequence ID" value="KXI12868.1"/>
    <property type="molecule type" value="Genomic_DNA"/>
</dbReference>
<dbReference type="PATRIC" id="fig|1261.5.peg.1004"/>
<protein>
    <submittedName>
        <fullName evidence="2">Metallo-beta-lactamase domain protein</fullName>
    </submittedName>
</protein>
<evidence type="ECO:0000313" key="3">
    <source>
        <dbReference type="Proteomes" id="UP000070326"/>
    </source>
</evidence>
<feature type="domain" description="Metallo-beta-lactamase" evidence="1">
    <location>
        <begin position="23"/>
        <end position="230"/>
    </location>
</feature>
<dbReference type="InterPro" id="IPR036866">
    <property type="entry name" value="RibonucZ/Hydroxyglut_hydro"/>
</dbReference>
<dbReference type="STRING" id="1261.HMPREF3195_01001"/>
<dbReference type="Proteomes" id="UP000070326">
    <property type="component" value="Unassembled WGS sequence"/>
</dbReference>
<dbReference type="SMART" id="SM00849">
    <property type="entry name" value="Lactamase_B"/>
    <property type="match status" value="1"/>
</dbReference>
<dbReference type="RefSeq" id="WP_061101791.1">
    <property type="nucleotide sequence ID" value="NZ_JADMXM010000032.1"/>
</dbReference>
<dbReference type="InterPro" id="IPR036388">
    <property type="entry name" value="WH-like_DNA-bd_sf"/>
</dbReference>
<evidence type="ECO:0000259" key="1">
    <source>
        <dbReference type="SMART" id="SM00849"/>
    </source>
</evidence>
<comment type="caution">
    <text evidence="2">The sequence shown here is derived from an EMBL/GenBank/DDBJ whole genome shotgun (WGS) entry which is preliminary data.</text>
</comment>
<evidence type="ECO:0000313" key="2">
    <source>
        <dbReference type="EMBL" id="KXI12868.1"/>
    </source>
</evidence>
<proteinExistence type="predicted"/>
<dbReference type="AlphaFoldDB" id="A0A135YTX5"/>
<dbReference type="InterPro" id="IPR050662">
    <property type="entry name" value="Sec-metab_biosynth-thioest"/>
</dbReference>
<sequence>MVKEVFDNIYMFEAKLPKSPLKAINVYVIKDKDKNLVLDTGYNMEETLLSMKEGLKELDLDIKDTELFLTHMHADHTGLSYEFSKEGCPVYIGKVDGDLVVDSIEGSYWKFVEKLFEYYAVKKGEVVLDDHPGYLYQTNEKADFIFLEEGATIKTGDYEFEVISIKGHTPGHMGLYEKNHKILFCGDTILETITPNITFWGFDKGDMLGVYINTLLDLKKMDIEYVFSTHRDLIKDYRSRIDTIIYHHMLRMQEILDAMESGIEYTIRDLAPRISWRIKADGWDDFPPAQKFFASGETMAHVYHLVEKGYIIMEERQGVLYFKKNFLTLKNSSL</sequence>
<dbReference type="Gene3D" id="1.10.10.10">
    <property type="entry name" value="Winged helix-like DNA-binding domain superfamily/Winged helix DNA-binding domain"/>
    <property type="match status" value="1"/>
</dbReference>
<dbReference type="Gene3D" id="3.60.15.10">
    <property type="entry name" value="Ribonuclease Z/Hydroxyacylglutathione hydrolase-like"/>
    <property type="match status" value="1"/>
</dbReference>
<dbReference type="InterPro" id="IPR001279">
    <property type="entry name" value="Metallo-B-lactamas"/>
</dbReference>